<reference evidence="1" key="2">
    <citation type="submission" date="2024-06" db="EMBL/GenBank/DDBJ databases">
        <authorList>
            <person name="Petrova K.O."/>
            <person name="Toshchakov S.V."/>
            <person name="Boltjanskaja Y.V."/>
            <person name="Kevbrin V."/>
        </authorList>
    </citation>
    <scope>NUCLEOTIDE SEQUENCE</scope>
    <source>
        <strain evidence="1">Z-910T</strain>
    </source>
</reference>
<dbReference type="AlphaFoldDB" id="A0AAU7VJJ4"/>
<dbReference type="RefSeq" id="WP_350342967.1">
    <property type="nucleotide sequence ID" value="NZ_CP158367.1"/>
</dbReference>
<sequence length="116" mass="12598">MRITYKIIIAVAVLLVIVGAAALNGLFSSPKDTHPPYDQLPTVVEVTEALDRHQDLAEEIEALGDGITVKVGKPFPEHQDRGLILVSYSSRAERGAIGDLLKQSEGFGVPVHLEKR</sequence>
<proteinExistence type="predicted"/>
<accession>A0AAU7VJJ4</accession>
<gene>
    <name evidence="1" type="ORF">PRVXT_002236</name>
</gene>
<organism evidence="1">
    <name type="scientific">Proteinivorax tanatarense</name>
    <dbReference type="NCBI Taxonomy" id="1260629"/>
    <lineage>
        <taxon>Bacteria</taxon>
        <taxon>Bacillati</taxon>
        <taxon>Bacillota</taxon>
        <taxon>Clostridia</taxon>
        <taxon>Eubacteriales</taxon>
        <taxon>Proteinivoracaceae</taxon>
        <taxon>Proteinivorax</taxon>
    </lineage>
</organism>
<dbReference type="EMBL" id="CP158367">
    <property type="protein sequence ID" value="XBX74209.1"/>
    <property type="molecule type" value="Genomic_DNA"/>
</dbReference>
<reference evidence="1" key="1">
    <citation type="journal article" date="2013" name="Extremophiles">
        <title>Proteinivorax tanatarense gen. nov., sp. nov., an anaerobic, haloalkaliphilic, proteolytic bacterium isolated from a decaying algal bloom, and proposal of Proteinivoraceae fam. nov.</title>
        <authorList>
            <person name="Kevbrin V."/>
            <person name="Boltyanskaya Y."/>
            <person name="Zhilina T."/>
            <person name="Kolganova T."/>
            <person name="Lavrentjeva E."/>
            <person name="Kuznetsov B."/>
        </authorList>
    </citation>
    <scope>NUCLEOTIDE SEQUENCE</scope>
    <source>
        <strain evidence="1">Z-910T</strain>
    </source>
</reference>
<evidence type="ECO:0000313" key="1">
    <source>
        <dbReference type="EMBL" id="XBX74209.1"/>
    </source>
</evidence>
<protein>
    <submittedName>
        <fullName evidence="1">Uncharacterized protein</fullName>
    </submittedName>
</protein>
<name>A0AAU7VJJ4_9FIRM</name>